<feature type="active site" evidence="5">
    <location>
        <position position="75"/>
    </location>
</feature>
<dbReference type="NCBIfam" id="TIGR00519">
    <property type="entry name" value="asnASE_I"/>
    <property type="match status" value="1"/>
</dbReference>
<proteinExistence type="inferred from homology"/>
<dbReference type="PRINTS" id="PR00139">
    <property type="entry name" value="ASNGLNASE"/>
</dbReference>
<dbReference type="FunFam" id="3.40.50.40:FF:000001">
    <property type="entry name" value="L-asparaginase 1"/>
    <property type="match status" value="1"/>
</dbReference>
<feature type="binding site" evidence="4">
    <location>
        <begin position="75"/>
        <end position="76"/>
    </location>
    <ligand>
        <name>substrate</name>
    </ligand>
</feature>
<accession>A0A6A7K8K8</accession>
<dbReference type="PROSITE" id="PS00917">
    <property type="entry name" value="ASN_GLN_ASE_2"/>
    <property type="match status" value="1"/>
</dbReference>
<comment type="similarity">
    <text evidence="1">Belongs to the asparaginase 1 family.</text>
</comment>
<evidence type="ECO:0000256" key="3">
    <source>
        <dbReference type="ARBA" id="ARBA00022801"/>
    </source>
</evidence>
<evidence type="ECO:0000259" key="7">
    <source>
        <dbReference type="Pfam" id="PF17763"/>
    </source>
</evidence>
<dbReference type="Gene3D" id="3.40.50.1170">
    <property type="entry name" value="L-asparaginase, N-terminal domain"/>
    <property type="match status" value="1"/>
</dbReference>
<dbReference type="Proteomes" id="UP000440004">
    <property type="component" value="Unassembled WGS sequence"/>
</dbReference>
<sequence length="320" mass="35464">MTMSENGYTPQKGFMETALSKIHDLNSKEMPEYDLIEYDPLLDSTNITVKVWMKIARDIEERYDMYHGFVILHGTDTMAYTASALSFMLDGLSKPIIFTGAQIPLSEIRNDGRDNLITALILAANYDIPEVCIFFENKLFRGNRTTKVSADELFAFDSPNYSPLAEVGVNINLNEKLIRKPGNSLKVCTFEKHQIAVLKIFPGIELEVFNNIMTPNLKGIVIETFGAGNIPKIGGVLDGILKKAMENKTVIVVCTECLRGSATMGQYESSNGLSKAGTVSGYDMTIEAAVTKLDYLLSLNCDLNTVKELMGKNLRGELEN</sequence>
<dbReference type="InterPro" id="IPR027475">
    <property type="entry name" value="Asparaginase/glutaminase_AS2"/>
</dbReference>
<feature type="domain" description="L-asparaginase N-terminal" evidence="6">
    <location>
        <begin position="8"/>
        <end position="177"/>
    </location>
</feature>
<dbReference type="PIRSF" id="PIRSF001220">
    <property type="entry name" value="L-ASNase_gatD"/>
    <property type="match status" value="1"/>
</dbReference>
<dbReference type="InterPro" id="IPR040919">
    <property type="entry name" value="Asparaginase_C"/>
</dbReference>
<dbReference type="NCBIfam" id="NF006998">
    <property type="entry name" value="PRK09461.1"/>
    <property type="match status" value="1"/>
</dbReference>
<dbReference type="GO" id="GO:0009066">
    <property type="term" value="P:aspartate family amino acid metabolic process"/>
    <property type="evidence" value="ECO:0007669"/>
    <property type="project" value="UniProtKB-ARBA"/>
</dbReference>
<dbReference type="PROSITE" id="PS51732">
    <property type="entry name" value="ASN_GLN_ASE_3"/>
    <property type="match status" value="1"/>
</dbReference>
<feature type="binding site" evidence="4">
    <location>
        <position position="44"/>
    </location>
    <ligand>
        <name>substrate</name>
    </ligand>
</feature>
<dbReference type="InterPro" id="IPR027473">
    <property type="entry name" value="L-asparaginase_C"/>
</dbReference>
<comment type="caution">
    <text evidence="8">The sequence shown here is derived from an EMBL/GenBank/DDBJ whole genome shotgun (WGS) entry which is preliminary data.</text>
</comment>
<evidence type="ECO:0000259" key="6">
    <source>
        <dbReference type="Pfam" id="PF00710"/>
    </source>
</evidence>
<dbReference type="InterPro" id="IPR006033">
    <property type="entry name" value="AsnA_fam"/>
</dbReference>
<dbReference type="AlphaFoldDB" id="A0A6A7K8K8"/>
<protein>
    <recommendedName>
        <fullName evidence="2">asparaginase</fullName>
        <ecNumber evidence="2">3.5.1.1</ecNumber>
    </recommendedName>
</protein>
<dbReference type="FunFam" id="3.40.50.1170:FF:000001">
    <property type="entry name" value="L-asparaginase 2"/>
    <property type="match status" value="1"/>
</dbReference>
<dbReference type="EC" id="3.5.1.1" evidence="2"/>
<gene>
    <name evidence="8" type="primary">ansA</name>
    <name evidence="8" type="ORF">GC105_08120</name>
</gene>
<evidence type="ECO:0000313" key="8">
    <source>
        <dbReference type="EMBL" id="MPW25754.1"/>
    </source>
</evidence>
<dbReference type="Pfam" id="PF17763">
    <property type="entry name" value="Asparaginase_C"/>
    <property type="match status" value="1"/>
</dbReference>
<dbReference type="CDD" id="cd08963">
    <property type="entry name" value="L-asparaginase_I"/>
    <property type="match status" value="1"/>
</dbReference>
<dbReference type="Pfam" id="PF00710">
    <property type="entry name" value="Asparaginase"/>
    <property type="match status" value="1"/>
</dbReference>
<organism evidence="8 9">
    <name type="scientific">Alkalibaculum sporogenes</name>
    <dbReference type="NCBI Taxonomy" id="2655001"/>
    <lineage>
        <taxon>Bacteria</taxon>
        <taxon>Bacillati</taxon>
        <taxon>Bacillota</taxon>
        <taxon>Clostridia</taxon>
        <taxon>Eubacteriales</taxon>
        <taxon>Eubacteriaceae</taxon>
        <taxon>Alkalibaculum</taxon>
    </lineage>
</organism>
<evidence type="ECO:0000256" key="1">
    <source>
        <dbReference type="ARBA" id="ARBA00010518"/>
    </source>
</evidence>
<evidence type="ECO:0000313" key="9">
    <source>
        <dbReference type="Proteomes" id="UP000440004"/>
    </source>
</evidence>
<evidence type="ECO:0000256" key="2">
    <source>
        <dbReference type="ARBA" id="ARBA00012920"/>
    </source>
</evidence>
<reference evidence="8 9" key="1">
    <citation type="submission" date="2019-10" db="EMBL/GenBank/DDBJ databases">
        <title>Alkalibaculum tamaniensis sp.nov., a new alkaliphilic acetogen, isolated on methoxylated aromatics from a mud volcano.</title>
        <authorList>
            <person name="Khomyakova M.A."/>
            <person name="Merkel A.Y."/>
            <person name="Bonch-Osmolovskaya E.A."/>
            <person name="Slobodkin A.I."/>
        </authorList>
    </citation>
    <scope>NUCLEOTIDE SEQUENCE [LARGE SCALE GENOMIC DNA]</scope>
    <source>
        <strain evidence="8 9">M08DMB</strain>
    </source>
</reference>
<dbReference type="EMBL" id="WHNX01000010">
    <property type="protein sequence ID" value="MPW25754.1"/>
    <property type="molecule type" value="Genomic_DNA"/>
</dbReference>
<name>A0A6A7K8K8_9FIRM</name>
<feature type="domain" description="Asparaginase/glutaminase C-terminal" evidence="7">
    <location>
        <begin position="194"/>
        <end position="310"/>
    </location>
</feature>
<dbReference type="InterPro" id="IPR036152">
    <property type="entry name" value="Asp/glu_Ase-like_sf"/>
</dbReference>
<dbReference type="PANTHER" id="PTHR11707">
    <property type="entry name" value="L-ASPARAGINASE"/>
    <property type="match status" value="1"/>
</dbReference>
<dbReference type="InterPro" id="IPR006034">
    <property type="entry name" value="Asparaginase/glutaminase-like"/>
</dbReference>
<dbReference type="InterPro" id="IPR027474">
    <property type="entry name" value="L-asparaginase_N"/>
</dbReference>
<dbReference type="InterPro" id="IPR041725">
    <property type="entry name" value="L-asparaginase_I"/>
</dbReference>
<dbReference type="InterPro" id="IPR037152">
    <property type="entry name" value="L-asparaginase_N_sf"/>
</dbReference>
<dbReference type="PIRSF" id="PIRSF500176">
    <property type="entry name" value="L_ASNase"/>
    <property type="match status" value="1"/>
</dbReference>
<evidence type="ECO:0000256" key="5">
    <source>
        <dbReference type="PROSITE-ProRule" id="PRU10100"/>
    </source>
</evidence>
<dbReference type="Gene3D" id="3.40.50.40">
    <property type="match status" value="1"/>
</dbReference>
<dbReference type="PANTHER" id="PTHR11707:SF28">
    <property type="entry name" value="60 KDA LYSOPHOSPHOLIPASE"/>
    <property type="match status" value="1"/>
</dbReference>
<evidence type="ECO:0000256" key="4">
    <source>
        <dbReference type="PIRSR" id="PIRSR001220-2"/>
    </source>
</evidence>
<dbReference type="SMART" id="SM00870">
    <property type="entry name" value="Asparaginase"/>
    <property type="match status" value="1"/>
</dbReference>
<keyword evidence="3" id="KW-0378">Hydrolase</keyword>
<dbReference type="GO" id="GO:0004067">
    <property type="term" value="F:asparaginase activity"/>
    <property type="evidence" value="ECO:0007669"/>
    <property type="project" value="UniProtKB-UniRule"/>
</dbReference>
<keyword evidence="9" id="KW-1185">Reference proteome</keyword>
<dbReference type="SUPFAM" id="SSF53774">
    <property type="entry name" value="Glutaminase/Asparaginase"/>
    <property type="match status" value="1"/>
</dbReference>